<evidence type="ECO:0000313" key="1">
    <source>
        <dbReference type="EMBL" id="VVN31044.1"/>
    </source>
</evidence>
<accession>A0A5E6WRF1</accession>
<evidence type="ECO:0000313" key="2">
    <source>
        <dbReference type="Proteomes" id="UP000344274"/>
    </source>
</evidence>
<dbReference type="EMBL" id="CABVHB010000055">
    <property type="protein sequence ID" value="VVN31044.1"/>
    <property type="molecule type" value="Genomic_DNA"/>
</dbReference>
<reference evidence="1 2" key="1">
    <citation type="submission" date="2019-09" db="EMBL/GenBank/DDBJ databases">
        <authorList>
            <person name="Chandra G."/>
            <person name="Truman W A."/>
        </authorList>
    </citation>
    <scope>NUCLEOTIDE SEQUENCE [LARGE SCALE GENOMIC DNA]</scope>
    <source>
        <strain evidence="1">PS673</strain>
    </source>
</reference>
<name>A0A5E6WRF1_PSEFL</name>
<gene>
    <name evidence="1" type="ORF">PS673_04812</name>
</gene>
<sequence>MVFARGFAFEHRGDENALASGGKGLAIGFKCAGVDGAGADLLFLGQFAQVLQARMAQGGQRGLGLIARHGQFRRQGVGENLWPRLELFDRNLLQDLRGLAGIALAISQVGGAQAQQGGIFR</sequence>
<dbReference type="Proteomes" id="UP000344274">
    <property type="component" value="Unassembled WGS sequence"/>
</dbReference>
<organism evidence="1 2">
    <name type="scientific">Pseudomonas fluorescens</name>
    <dbReference type="NCBI Taxonomy" id="294"/>
    <lineage>
        <taxon>Bacteria</taxon>
        <taxon>Pseudomonadati</taxon>
        <taxon>Pseudomonadota</taxon>
        <taxon>Gammaproteobacteria</taxon>
        <taxon>Pseudomonadales</taxon>
        <taxon>Pseudomonadaceae</taxon>
        <taxon>Pseudomonas</taxon>
    </lineage>
</organism>
<proteinExistence type="predicted"/>
<protein>
    <submittedName>
        <fullName evidence="1">Uncharacterized protein</fullName>
    </submittedName>
</protein>
<dbReference type="AlphaFoldDB" id="A0A5E6WRF1"/>